<feature type="chain" id="PRO_5011779829" evidence="3">
    <location>
        <begin position="18"/>
        <end position="209"/>
    </location>
</feature>
<dbReference type="OrthoDB" id="4720638at2"/>
<dbReference type="InterPro" id="IPR036430">
    <property type="entry name" value="RNase_T2-like_sf"/>
</dbReference>
<dbReference type="InterPro" id="IPR001568">
    <property type="entry name" value="RNase_T2-like"/>
</dbReference>
<sequence length="209" mass="23479">MRALIFALSLWAAPLQAQDRAGEFDYFVMALSWSANWCAREGDARNSPQCDPENDFGWILHGLWPQYESGYPEYCRTSAAPPSRADTAAMADIMGTSGLAWHQWRKHGVCSGLSSEAYFDLSRQAYSVVNRPEVLRRLSGEVTLPASLIEDAFLHDNPMLSANQITITCREGYIQEARICLTRELDFRDCGADVRRDCALSDATFLPMR</sequence>
<dbReference type="RefSeq" id="WP_090203234.1">
    <property type="nucleotide sequence ID" value="NZ_FOZM01000001.1"/>
</dbReference>
<proteinExistence type="inferred from homology"/>
<keyword evidence="5" id="KW-1185">Reference proteome</keyword>
<keyword evidence="3" id="KW-0732">Signal</keyword>
<evidence type="ECO:0000256" key="1">
    <source>
        <dbReference type="ARBA" id="ARBA00007469"/>
    </source>
</evidence>
<evidence type="ECO:0000313" key="4">
    <source>
        <dbReference type="EMBL" id="SFS00706.1"/>
    </source>
</evidence>
<dbReference type="PANTHER" id="PTHR11240">
    <property type="entry name" value="RIBONUCLEASE T2"/>
    <property type="match status" value="1"/>
</dbReference>
<accession>A0A1I6LB56</accession>
<dbReference type="PANTHER" id="PTHR11240:SF22">
    <property type="entry name" value="RIBONUCLEASE T2"/>
    <property type="match status" value="1"/>
</dbReference>
<feature type="signal peptide" evidence="3">
    <location>
        <begin position="1"/>
        <end position="17"/>
    </location>
</feature>
<evidence type="ECO:0000256" key="2">
    <source>
        <dbReference type="RuleBase" id="RU004328"/>
    </source>
</evidence>
<reference evidence="4 5" key="1">
    <citation type="submission" date="2016-10" db="EMBL/GenBank/DDBJ databases">
        <authorList>
            <person name="de Groot N.N."/>
        </authorList>
    </citation>
    <scope>NUCLEOTIDE SEQUENCE [LARGE SCALE GENOMIC DNA]</scope>
    <source>
        <strain evidence="4 5">DSM 29433</strain>
    </source>
</reference>
<dbReference type="InterPro" id="IPR018188">
    <property type="entry name" value="RNase_T2_His_AS_1"/>
</dbReference>
<dbReference type="AlphaFoldDB" id="A0A1I6LB56"/>
<gene>
    <name evidence="4" type="ORF">SAMN05444714_0359</name>
</gene>
<dbReference type="CDD" id="cd01062">
    <property type="entry name" value="RNase_T2_prok"/>
    <property type="match status" value="1"/>
</dbReference>
<dbReference type="Pfam" id="PF00445">
    <property type="entry name" value="Ribonuclease_T2"/>
    <property type="match status" value="1"/>
</dbReference>
<dbReference type="GO" id="GO:0033897">
    <property type="term" value="F:ribonuclease T2 activity"/>
    <property type="evidence" value="ECO:0007669"/>
    <property type="project" value="InterPro"/>
</dbReference>
<protein>
    <submittedName>
        <fullName evidence="4">Ribonuclease T2</fullName>
    </submittedName>
</protein>
<organism evidence="4 5">
    <name type="scientific">Yoonia litorea</name>
    <dbReference type="NCBI Taxonomy" id="1123755"/>
    <lineage>
        <taxon>Bacteria</taxon>
        <taxon>Pseudomonadati</taxon>
        <taxon>Pseudomonadota</taxon>
        <taxon>Alphaproteobacteria</taxon>
        <taxon>Rhodobacterales</taxon>
        <taxon>Paracoccaceae</taxon>
        <taxon>Yoonia</taxon>
    </lineage>
</organism>
<dbReference type="Gene3D" id="3.90.730.10">
    <property type="entry name" value="Ribonuclease T2-like"/>
    <property type="match status" value="1"/>
</dbReference>
<dbReference type="GO" id="GO:0006401">
    <property type="term" value="P:RNA catabolic process"/>
    <property type="evidence" value="ECO:0007669"/>
    <property type="project" value="UniProtKB-ARBA"/>
</dbReference>
<evidence type="ECO:0000256" key="3">
    <source>
        <dbReference type="SAM" id="SignalP"/>
    </source>
</evidence>
<comment type="similarity">
    <text evidence="1 2">Belongs to the RNase T2 family.</text>
</comment>
<dbReference type="InterPro" id="IPR039378">
    <property type="entry name" value="RNase_T2_prok"/>
</dbReference>
<dbReference type="EMBL" id="FOZM01000001">
    <property type="protein sequence ID" value="SFS00706.1"/>
    <property type="molecule type" value="Genomic_DNA"/>
</dbReference>
<evidence type="ECO:0000313" key="5">
    <source>
        <dbReference type="Proteomes" id="UP000198926"/>
    </source>
</evidence>
<dbReference type="SUPFAM" id="SSF55895">
    <property type="entry name" value="Ribonuclease Rh-like"/>
    <property type="match status" value="1"/>
</dbReference>
<dbReference type="STRING" id="1123755.SAMN05444714_0359"/>
<name>A0A1I6LB56_9RHOB</name>
<dbReference type="Proteomes" id="UP000198926">
    <property type="component" value="Unassembled WGS sequence"/>
</dbReference>
<dbReference type="GO" id="GO:0003723">
    <property type="term" value="F:RNA binding"/>
    <property type="evidence" value="ECO:0007669"/>
    <property type="project" value="InterPro"/>
</dbReference>
<dbReference type="PROSITE" id="PS00530">
    <property type="entry name" value="RNASE_T2_1"/>
    <property type="match status" value="1"/>
</dbReference>